<dbReference type="Gene3D" id="1.10.260.40">
    <property type="entry name" value="lambda repressor-like DNA-binding domains"/>
    <property type="match status" value="1"/>
</dbReference>
<evidence type="ECO:0000313" key="3">
    <source>
        <dbReference type="Proteomes" id="UP000231701"/>
    </source>
</evidence>
<gene>
    <name evidence="2" type="ORF">Ga0123461_2246</name>
</gene>
<dbReference type="PROSITE" id="PS50943">
    <property type="entry name" value="HTH_CROC1"/>
    <property type="match status" value="1"/>
</dbReference>
<name>A0A2K8L487_MARES</name>
<dbReference type="EMBL" id="CP018799">
    <property type="protein sequence ID" value="ATX80651.1"/>
    <property type="molecule type" value="Genomic_DNA"/>
</dbReference>
<evidence type="ECO:0000259" key="1">
    <source>
        <dbReference type="PROSITE" id="PS50943"/>
    </source>
</evidence>
<dbReference type="CDD" id="cd00093">
    <property type="entry name" value="HTH_XRE"/>
    <property type="match status" value="1"/>
</dbReference>
<dbReference type="Proteomes" id="UP000231701">
    <property type="component" value="Chromosome"/>
</dbReference>
<evidence type="ECO:0000313" key="2">
    <source>
        <dbReference type="EMBL" id="ATX80651.1"/>
    </source>
</evidence>
<dbReference type="RefSeq" id="WP_157819322.1">
    <property type="nucleotide sequence ID" value="NZ_CP018799.1"/>
</dbReference>
<proteinExistence type="predicted"/>
<dbReference type="OrthoDB" id="6402441at2"/>
<dbReference type="InterPro" id="IPR001387">
    <property type="entry name" value="Cro/C1-type_HTH"/>
</dbReference>
<reference evidence="2 3" key="1">
    <citation type="submission" date="2016-12" db="EMBL/GenBank/DDBJ databases">
        <title>Isolation and genomic insights into novel planktonic Zetaproteobacteria from stratified waters of the Chesapeake Bay.</title>
        <authorList>
            <person name="McAllister S.M."/>
            <person name="Kato S."/>
            <person name="Chan C.S."/>
            <person name="Chiu B.K."/>
            <person name="Field E.K."/>
        </authorList>
    </citation>
    <scope>NUCLEOTIDE SEQUENCE [LARGE SCALE GENOMIC DNA]</scope>
    <source>
        <strain evidence="2 3">CP-5</strain>
    </source>
</reference>
<keyword evidence="3" id="KW-1185">Reference proteome</keyword>
<sequence>MSDVLGWYDSLDDDIEYKAEAKKIDFACDISRRMNQLGMSKSDLAHAASTSNAYITKVLRGESNLTIESLVKFTEAVDGDLHIHISPKNAHVRWSEVITGGAYDKSVASVASVWVNKTLTNSHEGRYEA</sequence>
<accession>A0A2K8L487</accession>
<organism evidence="2 3">
    <name type="scientific">Mariprofundus aestuarium</name>
    <dbReference type="NCBI Taxonomy" id="1921086"/>
    <lineage>
        <taxon>Bacteria</taxon>
        <taxon>Pseudomonadati</taxon>
        <taxon>Pseudomonadota</taxon>
        <taxon>Candidatius Mariprofundia</taxon>
        <taxon>Mariprofundales</taxon>
        <taxon>Mariprofundaceae</taxon>
        <taxon>Mariprofundus</taxon>
    </lineage>
</organism>
<dbReference type="AlphaFoldDB" id="A0A2K8L487"/>
<feature type="domain" description="HTH cro/C1-type" evidence="1">
    <location>
        <begin position="30"/>
        <end position="84"/>
    </location>
</feature>
<protein>
    <submittedName>
        <fullName evidence="2">Helix-turn-helix protein</fullName>
    </submittedName>
</protein>
<dbReference type="SMART" id="SM00530">
    <property type="entry name" value="HTH_XRE"/>
    <property type="match status" value="1"/>
</dbReference>
<dbReference type="InterPro" id="IPR010982">
    <property type="entry name" value="Lambda_DNA-bd_dom_sf"/>
</dbReference>
<dbReference type="GO" id="GO:0003677">
    <property type="term" value="F:DNA binding"/>
    <property type="evidence" value="ECO:0007669"/>
    <property type="project" value="InterPro"/>
</dbReference>
<dbReference type="SUPFAM" id="SSF47413">
    <property type="entry name" value="lambda repressor-like DNA-binding domains"/>
    <property type="match status" value="1"/>
</dbReference>
<dbReference type="KEGG" id="maes:Ga0123461_2246"/>
<dbReference type="Pfam" id="PF01381">
    <property type="entry name" value="HTH_3"/>
    <property type="match status" value="1"/>
</dbReference>